<sequence length="415" mass="46505">MTGNAMNSKEKRYALFEVTGVELEYMIVDADTLDVKPLCDAIMKEVAGEMASEYENGGIAWSNELVNHVLELKTNGPAISLKGLSSSFFENVQAINRLLSKHKAVLMPTGAHPWMDPFTETVLWPHENNEIYALYNRIFDCRGHGWSNLQSTHINLPFGNDAEFGRLHAAIRLLLPLLPAIAASTPLLDGRPTGFSDSRLETYRFNQRKIPSIAGQIIPEAVFSEAEYHRVIFNPIIKDIRPYDEAGVLSHHFLNSRGAIARFDRGAVEIRLLDIQESSKADLAIVELIVAVLQNMVGGRFISYCQQQEWPEELLFDILQANIVGGEKALIANRSYLQMWGLDKPSATGSELWKHIFGQVKEVLSEESRAVIEHILEEGTLSTRILNALEGDFSRANLRQVYGRLSGVLNNNELF</sequence>
<evidence type="ECO:0000313" key="2">
    <source>
        <dbReference type="Proteomes" id="UP000032900"/>
    </source>
</evidence>
<dbReference type="Pfam" id="PF04107">
    <property type="entry name" value="GCS2"/>
    <property type="match status" value="1"/>
</dbReference>
<dbReference type="EMBL" id="BAZW01000004">
    <property type="protein sequence ID" value="GAO28667.1"/>
    <property type="molecule type" value="Genomic_DNA"/>
</dbReference>
<dbReference type="AlphaFoldDB" id="A0A0E9LSV6"/>
<gene>
    <name evidence="1" type="ORF">JCM15548_1789</name>
</gene>
<dbReference type="Gene3D" id="3.30.590.20">
    <property type="match status" value="1"/>
</dbReference>
<dbReference type="PANTHER" id="PTHR36510:SF1">
    <property type="entry name" value="GLUTAMATE--CYSTEINE LIGASE 2-RELATED"/>
    <property type="match status" value="1"/>
</dbReference>
<evidence type="ECO:0000313" key="1">
    <source>
        <dbReference type="EMBL" id="GAO28667.1"/>
    </source>
</evidence>
<dbReference type="STRING" id="1236989.JCM15548_1789"/>
<proteinExistence type="predicted"/>
<dbReference type="GO" id="GO:0042398">
    <property type="term" value="P:modified amino acid biosynthetic process"/>
    <property type="evidence" value="ECO:0007669"/>
    <property type="project" value="InterPro"/>
</dbReference>
<accession>A0A0E9LSV6</accession>
<keyword evidence="2" id="KW-1185">Reference proteome</keyword>
<name>A0A0E9LSV6_9BACT</name>
<dbReference type="PANTHER" id="PTHR36510">
    <property type="entry name" value="GLUTAMATE--CYSTEINE LIGASE 2-RELATED"/>
    <property type="match status" value="1"/>
</dbReference>
<reference evidence="1 2" key="1">
    <citation type="journal article" date="2015" name="Microbes Environ.">
        <title>Distribution and evolution of nitrogen fixation genes in the phylum bacteroidetes.</title>
        <authorList>
            <person name="Inoue J."/>
            <person name="Oshima K."/>
            <person name="Suda W."/>
            <person name="Sakamoto M."/>
            <person name="Iino T."/>
            <person name="Noda S."/>
            <person name="Hongoh Y."/>
            <person name="Hattori M."/>
            <person name="Ohkuma M."/>
        </authorList>
    </citation>
    <scope>NUCLEOTIDE SEQUENCE [LARGE SCALE GENOMIC DNA]</scope>
    <source>
        <strain evidence="1">JCM 15548</strain>
    </source>
</reference>
<evidence type="ECO:0008006" key="3">
    <source>
        <dbReference type="Google" id="ProtNLM"/>
    </source>
</evidence>
<dbReference type="Proteomes" id="UP000032900">
    <property type="component" value="Unassembled WGS sequence"/>
</dbReference>
<dbReference type="InterPro" id="IPR006336">
    <property type="entry name" value="GCS2"/>
</dbReference>
<dbReference type="InterPro" id="IPR014746">
    <property type="entry name" value="Gln_synth/guanido_kin_cat_dom"/>
</dbReference>
<dbReference type="InterPro" id="IPR050141">
    <property type="entry name" value="GCL_type2/YbdK_subfam"/>
</dbReference>
<comment type="caution">
    <text evidence="1">The sequence shown here is derived from an EMBL/GenBank/DDBJ whole genome shotgun (WGS) entry which is preliminary data.</text>
</comment>
<dbReference type="GO" id="GO:0004357">
    <property type="term" value="F:glutamate-cysteine ligase activity"/>
    <property type="evidence" value="ECO:0007669"/>
    <property type="project" value="InterPro"/>
</dbReference>
<dbReference type="SUPFAM" id="SSF55931">
    <property type="entry name" value="Glutamine synthetase/guanido kinase"/>
    <property type="match status" value="1"/>
</dbReference>
<organism evidence="1 2">
    <name type="scientific">Geofilum rubicundum JCM 15548</name>
    <dbReference type="NCBI Taxonomy" id="1236989"/>
    <lineage>
        <taxon>Bacteria</taxon>
        <taxon>Pseudomonadati</taxon>
        <taxon>Bacteroidota</taxon>
        <taxon>Bacteroidia</taxon>
        <taxon>Marinilabiliales</taxon>
        <taxon>Marinilabiliaceae</taxon>
        <taxon>Geofilum</taxon>
    </lineage>
</organism>
<protein>
    <recommendedName>
        <fullName evidence="3">Glutamate--cysteine ligase</fullName>
    </recommendedName>
</protein>